<comment type="subcellular location">
    <subcellularLocation>
        <location evidence="1">Membrane</location>
        <topology evidence="1">Multi-pass membrane protein</topology>
    </subcellularLocation>
</comment>
<keyword evidence="6 10" id="KW-1133">Transmembrane helix</keyword>
<dbReference type="PANTHER" id="PTHR11011">
    <property type="entry name" value="MALE STERILITY PROTEIN 2-RELATED"/>
    <property type="match status" value="1"/>
</dbReference>
<keyword evidence="4 10" id="KW-0812">Transmembrane</keyword>
<feature type="transmembrane region" description="Helical" evidence="10">
    <location>
        <begin position="470"/>
        <end position="491"/>
    </location>
</feature>
<dbReference type="Gene3D" id="3.40.50.720">
    <property type="entry name" value="NAD(P)-binding Rossmann-like Domain"/>
    <property type="match status" value="1"/>
</dbReference>
<comment type="catalytic activity">
    <reaction evidence="9 10">
        <text>a long-chain fatty acyl-CoA + 2 NADPH + 2 H(+) = a long-chain primary fatty alcohol + 2 NADP(+) + CoA</text>
        <dbReference type="Rhea" id="RHEA:52716"/>
        <dbReference type="ChEBI" id="CHEBI:15378"/>
        <dbReference type="ChEBI" id="CHEBI:57287"/>
        <dbReference type="ChEBI" id="CHEBI:57783"/>
        <dbReference type="ChEBI" id="CHEBI:58349"/>
        <dbReference type="ChEBI" id="CHEBI:77396"/>
        <dbReference type="ChEBI" id="CHEBI:83139"/>
        <dbReference type="EC" id="1.2.1.84"/>
    </reaction>
</comment>
<dbReference type="SUPFAM" id="SSF51735">
    <property type="entry name" value="NAD(P)-binding Rossmann-fold domains"/>
    <property type="match status" value="1"/>
</dbReference>
<dbReference type="InterPro" id="IPR013120">
    <property type="entry name" value="FAR_NAD-bd"/>
</dbReference>
<dbReference type="GO" id="GO:0016020">
    <property type="term" value="C:membrane"/>
    <property type="evidence" value="ECO:0007669"/>
    <property type="project" value="UniProtKB-SubCell"/>
</dbReference>
<keyword evidence="7 10" id="KW-0443">Lipid metabolism</keyword>
<evidence type="ECO:0000256" key="10">
    <source>
        <dbReference type="RuleBase" id="RU363097"/>
    </source>
</evidence>
<dbReference type="Pfam" id="PF07993">
    <property type="entry name" value="NAD_binding_4"/>
    <property type="match status" value="1"/>
</dbReference>
<dbReference type="Pfam" id="PF03015">
    <property type="entry name" value="Sterile"/>
    <property type="match status" value="1"/>
</dbReference>
<evidence type="ECO:0000256" key="5">
    <source>
        <dbReference type="ARBA" id="ARBA00022857"/>
    </source>
</evidence>
<comment type="similarity">
    <text evidence="2 10">Belongs to the fatty acyl-CoA reductase family.</text>
</comment>
<evidence type="ECO:0000256" key="4">
    <source>
        <dbReference type="ARBA" id="ARBA00022692"/>
    </source>
</evidence>
<dbReference type="EMBL" id="GEBQ01025249">
    <property type="protein sequence ID" value="JAT14728.1"/>
    <property type="molecule type" value="Transcribed_RNA"/>
</dbReference>
<dbReference type="CDD" id="cd05236">
    <property type="entry name" value="FAR-N_SDR_e"/>
    <property type="match status" value="1"/>
</dbReference>
<dbReference type="AlphaFoldDB" id="A0A1B6KTI1"/>
<dbReference type="GO" id="GO:0035336">
    <property type="term" value="P:long-chain fatty-acyl-CoA metabolic process"/>
    <property type="evidence" value="ECO:0007669"/>
    <property type="project" value="TreeGrafter"/>
</dbReference>
<accession>A0A1B6KTI1</accession>
<reference evidence="13" key="1">
    <citation type="submission" date="2015-11" db="EMBL/GenBank/DDBJ databases">
        <title>De novo transcriptome assembly of four potential Pierce s Disease insect vectors from Arizona vineyards.</title>
        <authorList>
            <person name="Tassone E.E."/>
        </authorList>
    </citation>
    <scope>NUCLEOTIDE SEQUENCE</scope>
</reference>
<dbReference type="PANTHER" id="PTHR11011:SF45">
    <property type="entry name" value="FATTY ACYL-COA REDUCTASE CG8306-RELATED"/>
    <property type="match status" value="1"/>
</dbReference>
<dbReference type="FunFam" id="3.40.50.720:FF:000143">
    <property type="entry name" value="Fatty acyl-CoA reductase"/>
    <property type="match status" value="1"/>
</dbReference>
<comment type="function">
    <text evidence="10">Catalyzes the reduction of fatty acyl-CoA to fatty alcohols.</text>
</comment>
<evidence type="ECO:0000256" key="7">
    <source>
        <dbReference type="ARBA" id="ARBA00023098"/>
    </source>
</evidence>
<dbReference type="EC" id="1.2.1.84" evidence="10"/>
<dbReference type="GO" id="GO:0005777">
    <property type="term" value="C:peroxisome"/>
    <property type="evidence" value="ECO:0007669"/>
    <property type="project" value="TreeGrafter"/>
</dbReference>
<dbReference type="InterPro" id="IPR033640">
    <property type="entry name" value="FAR_C"/>
</dbReference>
<evidence type="ECO:0000259" key="12">
    <source>
        <dbReference type="Pfam" id="PF07993"/>
    </source>
</evidence>
<keyword evidence="8 10" id="KW-0472">Membrane</keyword>
<keyword evidence="5 10" id="KW-0521">NADP</keyword>
<evidence type="ECO:0000256" key="6">
    <source>
        <dbReference type="ARBA" id="ARBA00022989"/>
    </source>
</evidence>
<gene>
    <name evidence="13" type="ORF">g.21215</name>
</gene>
<evidence type="ECO:0000256" key="9">
    <source>
        <dbReference type="ARBA" id="ARBA00052530"/>
    </source>
</evidence>
<feature type="domain" description="Thioester reductase (TE)" evidence="12">
    <location>
        <begin position="16"/>
        <end position="288"/>
    </location>
</feature>
<feature type="domain" description="Fatty acyl-CoA reductase C-terminal" evidence="11">
    <location>
        <begin position="362"/>
        <end position="453"/>
    </location>
</feature>
<dbReference type="CDD" id="cd09071">
    <property type="entry name" value="FAR_C"/>
    <property type="match status" value="1"/>
</dbReference>
<proteinExistence type="inferred from homology"/>
<sequence>MLPKICTHLAKQNVLVTGATGFVGLALVEKLLRTVPNIGTIYLLIRPKHGKRVSERLEEIKESSIFERLINSGHASALDKLVALDGFIDEADYFGMSTKDTLKVLSNVNYVFHCAATLDFEANLKRAVNINVLGTRNVVDLCKKLPELKVLVHVSSAYCNADQPSANEILYPPPENIQNVLELIHNLSNEELANATKGVLKDHPNTYTFTKALAEHEVAKTFALFPSCIIRPSMIVGAWKQPIPGWTNSKNGITGFLMCAGMGVVRRMPVAKDLVYDYIPIDLVVNTMIAGAVFTVIQQHHLLKTPIFQCTSSTQNPFRWAMVEHLVPGLLHKYPLVQAIWYPHLELVASIRHYRISACIIHVIPAHIFDFLTRLSGGRPKLVKLHSTINKSLDKLEPFIFKEWKFDNNEVRELHKYLIPEDKAVFGLDMESLEWEPFFEDLAKGVRRYLHKEQDDTLEHARKRDRRLKVANIAVQLAIFILLLALVQWLFDFHKGQVVVAIPFLYAFCCFF</sequence>
<evidence type="ECO:0000256" key="2">
    <source>
        <dbReference type="ARBA" id="ARBA00005928"/>
    </source>
</evidence>
<evidence type="ECO:0000256" key="8">
    <source>
        <dbReference type="ARBA" id="ARBA00023136"/>
    </source>
</evidence>
<evidence type="ECO:0000259" key="11">
    <source>
        <dbReference type="Pfam" id="PF03015"/>
    </source>
</evidence>
<evidence type="ECO:0000313" key="13">
    <source>
        <dbReference type="EMBL" id="JAT14728.1"/>
    </source>
</evidence>
<dbReference type="InterPro" id="IPR036291">
    <property type="entry name" value="NAD(P)-bd_dom_sf"/>
</dbReference>
<dbReference type="GO" id="GO:0080019">
    <property type="term" value="F:alcohol-forming very long-chain fatty acyl-CoA reductase activity"/>
    <property type="evidence" value="ECO:0007669"/>
    <property type="project" value="InterPro"/>
</dbReference>
<keyword evidence="3 10" id="KW-0444">Lipid biosynthesis</keyword>
<dbReference type="InterPro" id="IPR026055">
    <property type="entry name" value="FAR"/>
</dbReference>
<keyword evidence="10" id="KW-0560">Oxidoreductase</keyword>
<dbReference type="GO" id="GO:0102965">
    <property type="term" value="F:alcohol-forming long-chain fatty acyl-CoA reductase activity"/>
    <property type="evidence" value="ECO:0007669"/>
    <property type="project" value="UniProtKB-EC"/>
</dbReference>
<evidence type="ECO:0000256" key="1">
    <source>
        <dbReference type="ARBA" id="ARBA00004141"/>
    </source>
</evidence>
<protein>
    <recommendedName>
        <fullName evidence="10">Fatty acyl-CoA reductase</fullName>
        <ecNumber evidence="10">1.2.1.84</ecNumber>
    </recommendedName>
</protein>
<organism evidence="13">
    <name type="scientific">Graphocephala atropunctata</name>
    <dbReference type="NCBI Taxonomy" id="36148"/>
    <lineage>
        <taxon>Eukaryota</taxon>
        <taxon>Metazoa</taxon>
        <taxon>Ecdysozoa</taxon>
        <taxon>Arthropoda</taxon>
        <taxon>Hexapoda</taxon>
        <taxon>Insecta</taxon>
        <taxon>Pterygota</taxon>
        <taxon>Neoptera</taxon>
        <taxon>Paraneoptera</taxon>
        <taxon>Hemiptera</taxon>
        <taxon>Auchenorrhyncha</taxon>
        <taxon>Membracoidea</taxon>
        <taxon>Cicadellidae</taxon>
        <taxon>Cicadellinae</taxon>
        <taxon>Cicadellini</taxon>
        <taxon>Graphocephala</taxon>
    </lineage>
</organism>
<name>A0A1B6KTI1_9HEMI</name>
<evidence type="ECO:0000256" key="3">
    <source>
        <dbReference type="ARBA" id="ARBA00022516"/>
    </source>
</evidence>